<dbReference type="AlphaFoldDB" id="A0A1I7W6T2"/>
<keyword evidence="1" id="KW-1133">Transmembrane helix</keyword>
<evidence type="ECO:0000313" key="3">
    <source>
        <dbReference type="WBParaSite" id="Hba_00347"/>
    </source>
</evidence>
<reference evidence="3" key="1">
    <citation type="submission" date="2016-11" db="UniProtKB">
        <authorList>
            <consortium name="WormBaseParasite"/>
        </authorList>
    </citation>
    <scope>IDENTIFICATION</scope>
</reference>
<feature type="transmembrane region" description="Helical" evidence="1">
    <location>
        <begin position="23"/>
        <end position="44"/>
    </location>
</feature>
<organism evidence="2 3">
    <name type="scientific">Heterorhabditis bacteriophora</name>
    <name type="common">Entomopathogenic nematode worm</name>
    <dbReference type="NCBI Taxonomy" id="37862"/>
    <lineage>
        <taxon>Eukaryota</taxon>
        <taxon>Metazoa</taxon>
        <taxon>Ecdysozoa</taxon>
        <taxon>Nematoda</taxon>
        <taxon>Chromadorea</taxon>
        <taxon>Rhabditida</taxon>
        <taxon>Rhabditina</taxon>
        <taxon>Rhabditomorpha</taxon>
        <taxon>Strongyloidea</taxon>
        <taxon>Heterorhabditidae</taxon>
        <taxon>Heterorhabditis</taxon>
    </lineage>
</organism>
<feature type="transmembrane region" description="Helical" evidence="1">
    <location>
        <begin position="56"/>
        <end position="79"/>
    </location>
</feature>
<dbReference type="WBParaSite" id="Hba_00347">
    <property type="protein sequence ID" value="Hba_00347"/>
    <property type="gene ID" value="Hba_00347"/>
</dbReference>
<protein>
    <submittedName>
        <fullName evidence="3">Secreted protein</fullName>
    </submittedName>
</protein>
<name>A0A1I7W6T2_HETBA</name>
<dbReference type="Proteomes" id="UP000095283">
    <property type="component" value="Unplaced"/>
</dbReference>
<accession>A0A1I7W6T2</accession>
<evidence type="ECO:0000313" key="2">
    <source>
        <dbReference type="Proteomes" id="UP000095283"/>
    </source>
</evidence>
<evidence type="ECO:0000256" key="1">
    <source>
        <dbReference type="SAM" id="Phobius"/>
    </source>
</evidence>
<sequence>MPTVIDSPECLRVCVFSMQCCKLFALFPWALSHTLSLSLSLFFFVTGGSGFCNFCVVSFCPFPLGPLSLSLSLSLSLCYRRVRPYSASGGSGFCNFCSFKMHILNGRCRKLWKGLVI</sequence>
<proteinExistence type="predicted"/>
<keyword evidence="1" id="KW-0812">Transmembrane</keyword>
<keyword evidence="2" id="KW-1185">Reference proteome</keyword>
<keyword evidence="1" id="KW-0472">Membrane</keyword>